<gene>
    <name evidence="2" type="ORF">Q4F19_08505</name>
</gene>
<dbReference type="PROSITE" id="PS50943">
    <property type="entry name" value="HTH_CROC1"/>
    <property type="match status" value="1"/>
</dbReference>
<keyword evidence="3" id="KW-1185">Reference proteome</keyword>
<dbReference type="SUPFAM" id="SSF47413">
    <property type="entry name" value="lambda repressor-like DNA-binding domains"/>
    <property type="match status" value="1"/>
</dbReference>
<proteinExistence type="predicted"/>
<evidence type="ECO:0000313" key="3">
    <source>
        <dbReference type="Proteomes" id="UP001169764"/>
    </source>
</evidence>
<dbReference type="EMBL" id="JAUOTP010000003">
    <property type="protein sequence ID" value="MDO6414420.1"/>
    <property type="molecule type" value="Genomic_DNA"/>
</dbReference>
<name>A0ABT8Y9T4_9SPHN</name>
<sequence>MLAESSLNSHLKADLSRVLKTTPYSLEQIAERTHLDRSLLSRLKNGKTKNVTMDMAHPIYKSIGESATLAMLLFSGGRGLKSEGQRTLARISLQAALNVIETMDEFEDGANPALLAEFDIAVHRLSRQVRPGARRGRPTGSGRHAEN</sequence>
<comment type="caution">
    <text evidence="2">The sequence shown here is derived from an EMBL/GenBank/DDBJ whole genome shotgun (WGS) entry which is preliminary data.</text>
</comment>
<dbReference type="Proteomes" id="UP001169764">
    <property type="component" value="Unassembled WGS sequence"/>
</dbReference>
<feature type="domain" description="HTH cro/C1-type" evidence="1">
    <location>
        <begin position="24"/>
        <end position="70"/>
    </location>
</feature>
<dbReference type="InterPro" id="IPR010982">
    <property type="entry name" value="Lambda_DNA-bd_dom_sf"/>
</dbReference>
<accession>A0ABT8Y9T4</accession>
<reference evidence="2" key="1">
    <citation type="submission" date="2023-07" db="EMBL/GenBank/DDBJ databases">
        <authorList>
            <person name="Kim M."/>
        </authorList>
    </citation>
    <scope>NUCLEOTIDE SEQUENCE</scope>
    <source>
        <strain evidence="2">BIUV-7</strain>
    </source>
</reference>
<evidence type="ECO:0000259" key="1">
    <source>
        <dbReference type="PROSITE" id="PS50943"/>
    </source>
</evidence>
<organism evidence="2 3">
    <name type="scientific">Sphingomonas natans</name>
    <dbReference type="NCBI Taxonomy" id="3063330"/>
    <lineage>
        <taxon>Bacteria</taxon>
        <taxon>Pseudomonadati</taxon>
        <taxon>Pseudomonadota</taxon>
        <taxon>Alphaproteobacteria</taxon>
        <taxon>Sphingomonadales</taxon>
        <taxon>Sphingomonadaceae</taxon>
        <taxon>Sphingomonas</taxon>
    </lineage>
</organism>
<protein>
    <recommendedName>
        <fullName evidence="1">HTH cro/C1-type domain-containing protein</fullName>
    </recommendedName>
</protein>
<dbReference type="RefSeq" id="WP_303541567.1">
    <property type="nucleotide sequence ID" value="NZ_JAUOTP010000003.1"/>
</dbReference>
<evidence type="ECO:0000313" key="2">
    <source>
        <dbReference type="EMBL" id="MDO6414420.1"/>
    </source>
</evidence>
<dbReference type="InterPro" id="IPR001387">
    <property type="entry name" value="Cro/C1-type_HTH"/>
</dbReference>